<sequence length="592" mass="69820">MKKIKKSANNWLRENKIWNKYKNIFLIFLTNIKNKNSVLTTIELSKTKRLYIYIILYLYIIFYCFIAIFNSASDWEISNPKKNNLFNFISAIATICGSIAALYHFFISSVTDIVLTKILSAKIHELLDQGTSKHNPKIEKYLSEQKYKKSAKKLINSYREDLIEQRNDFSFSFEQSFKLTYNLKKEVEFNEAEFFAFLIQFYSDNYWYWDDFVEVSKKIILKNKKTASEGIWIYLLSKDPTLNQNEKEEIISSYLYDIFHSEESKFEKIIEAETTLSDQELFSHVITSTYIQADYKPDVNIKSHKGPVLLIKNEEKFSSWWKKLDEIISKKLLQDGKITNEDVEEFSARNYLKKLKDDIVTQPFHTALKESKIINNFLEFLRQSPIFYFDTRDLPPEYSGNPKIYINRVLKPIAKRQHNNLVKFIQKKIKIKSIPKKDIVLNYQLIPFQSEQMIVKVDSEDYPKPIQKILISSMLSYDQKKRLIRSHIIETKKFIKEVTPFSLLAKSISIEKITELKKAESQLLKELSLSKNGNIIFKGIDSITSSEKDIEILLNILFNKIKMMKIKIKKSELKNALKEIFNNAKRIKEKIN</sequence>
<dbReference type="AlphaFoldDB" id="A0A4R9LPJ1"/>
<name>A0A4R9LPJ1_9LEPT</name>
<gene>
    <name evidence="2" type="ORF">EHS11_13040</name>
</gene>
<evidence type="ECO:0000256" key="1">
    <source>
        <dbReference type="SAM" id="Phobius"/>
    </source>
</evidence>
<evidence type="ECO:0000313" key="3">
    <source>
        <dbReference type="Proteomes" id="UP000298264"/>
    </source>
</evidence>
<reference evidence="2" key="1">
    <citation type="journal article" date="2019" name="PLoS Negl. Trop. Dis.">
        <title>Revisiting the worldwide diversity of Leptospira species in the environment.</title>
        <authorList>
            <person name="Vincent A.T."/>
            <person name="Schiettekatte O."/>
            <person name="Bourhy P."/>
            <person name="Veyrier F.J."/>
            <person name="Picardeau M."/>
        </authorList>
    </citation>
    <scope>NUCLEOTIDE SEQUENCE [LARGE SCALE GENOMIC DNA]</scope>
    <source>
        <strain evidence="2">201400974</strain>
    </source>
</reference>
<accession>A0A4R9LPJ1</accession>
<dbReference type="RefSeq" id="WP_135764851.1">
    <property type="nucleotide sequence ID" value="NZ_RQHV01000054.1"/>
</dbReference>
<organism evidence="2 3">
    <name type="scientific">Leptospira ilyithenensis</name>
    <dbReference type="NCBI Taxonomy" id="2484901"/>
    <lineage>
        <taxon>Bacteria</taxon>
        <taxon>Pseudomonadati</taxon>
        <taxon>Spirochaetota</taxon>
        <taxon>Spirochaetia</taxon>
        <taxon>Leptospirales</taxon>
        <taxon>Leptospiraceae</taxon>
        <taxon>Leptospira</taxon>
    </lineage>
</organism>
<evidence type="ECO:0000313" key="2">
    <source>
        <dbReference type="EMBL" id="TGN09088.1"/>
    </source>
</evidence>
<keyword evidence="1" id="KW-1133">Transmembrane helix</keyword>
<keyword evidence="3" id="KW-1185">Reference proteome</keyword>
<dbReference type="EMBL" id="RQHV01000054">
    <property type="protein sequence ID" value="TGN09088.1"/>
    <property type="molecule type" value="Genomic_DNA"/>
</dbReference>
<feature type="transmembrane region" description="Helical" evidence="1">
    <location>
        <begin position="50"/>
        <end position="73"/>
    </location>
</feature>
<comment type="caution">
    <text evidence="2">The sequence shown here is derived from an EMBL/GenBank/DDBJ whole genome shotgun (WGS) entry which is preliminary data.</text>
</comment>
<dbReference type="Proteomes" id="UP000298264">
    <property type="component" value="Unassembled WGS sequence"/>
</dbReference>
<protein>
    <submittedName>
        <fullName evidence="2">Uncharacterized protein</fullName>
    </submittedName>
</protein>
<proteinExistence type="predicted"/>
<keyword evidence="1" id="KW-0812">Transmembrane</keyword>
<keyword evidence="1" id="KW-0472">Membrane</keyword>
<feature type="transmembrane region" description="Helical" evidence="1">
    <location>
        <begin position="85"/>
        <end position="107"/>
    </location>
</feature>